<gene>
    <name evidence="1" type="ORF">QWY28_17360</name>
</gene>
<dbReference type="Proteomes" id="UP001168620">
    <property type="component" value="Unassembled WGS sequence"/>
</dbReference>
<sequence>MTAEVDDQVLALLRAVEHLNVHDGYVQDSDETDKVIHAALPYVVFYSTPGEPNEATRSVGSAPRGRIVEFQITFVGDSREQAKRAGQRAEDALDRQVVKIAGRDRRIRRTPDNVFVRRDDTWTGPDGLPLFFGATRFRIPT</sequence>
<name>A0ABT8FJ87_9ACTN</name>
<keyword evidence="2" id="KW-1185">Reference proteome</keyword>
<accession>A0ABT8FJ87</accession>
<comment type="caution">
    <text evidence="1">The sequence shown here is derived from an EMBL/GenBank/DDBJ whole genome shotgun (WGS) entry which is preliminary data.</text>
</comment>
<dbReference type="EMBL" id="JAUHJQ010000008">
    <property type="protein sequence ID" value="MDN4174733.1"/>
    <property type="molecule type" value="Genomic_DNA"/>
</dbReference>
<dbReference type="RefSeq" id="WP_300953827.1">
    <property type="nucleotide sequence ID" value="NZ_JAUHJQ010000008.1"/>
</dbReference>
<evidence type="ECO:0000313" key="2">
    <source>
        <dbReference type="Proteomes" id="UP001168620"/>
    </source>
</evidence>
<organism evidence="1 2">
    <name type="scientific">Nocardioides oceani</name>
    <dbReference type="NCBI Taxonomy" id="3058369"/>
    <lineage>
        <taxon>Bacteria</taxon>
        <taxon>Bacillati</taxon>
        <taxon>Actinomycetota</taxon>
        <taxon>Actinomycetes</taxon>
        <taxon>Propionibacteriales</taxon>
        <taxon>Nocardioidaceae</taxon>
        <taxon>Nocardioides</taxon>
    </lineage>
</organism>
<evidence type="ECO:0008006" key="3">
    <source>
        <dbReference type="Google" id="ProtNLM"/>
    </source>
</evidence>
<reference evidence="1" key="1">
    <citation type="submission" date="2023-06" db="EMBL/GenBank/DDBJ databases">
        <title>Draft genome sequence of Nocardioides sp. SOB77.</title>
        <authorList>
            <person name="Zhang G."/>
        </authorList>
    </citation>
    <scope>NUCLEOTIDE SEQUENCE</scope>
    <source>
        <strain evidence="1">SOB77</strain>
    </source>
</reference>
<protein>
    <recommendedName>
        <fullName evidence="3">DUF3168 domain-containing protein</fullName>
    </recommendedName>
</protein>
<proteinExistence type="predicted"/>
<evidence type="ECO:0000313" key="1">
    <source>
        <dbReference type="EMBL" id="MDN4174733.1"/>
    </source>
</evidence>